<proteinExistence type="predicted"/>
<evidence type="ECO:0000313" key="4">
    <source>
        <dbReference type="Proteomes" id="UP000503003"/>
    </source>
</evidence>
<keyword evidence="1" id="KW-0812">Transmembrane</keyword>
<reference evidence="3 4" key="1">
    <citation type="submission" date="2020-02" db="EMBL/GenBank/DDBJ databases">
        <title>A complete genome of a marine bacterium Vibrio sp. ZWAL4003 isolated from the mangrove sediment with the ability to degrade polysaccharides.</title>
        <authorList>
            <person name="Wu J."/>
            <person name="Qu W."/>
            <person name="Zeng R."/>
        </authorList>
    </citation>
    <scope>NUCLEOTIDE SEQUENCE [LARGE SCALE GENOMIC DNA]</scope>
    <source>
        <strain evidence="3 4">ZWAL4003</strain>
    </source>
</reference>
<protein>
    <submittedName>
        <fullName evidence="3">DMT family transporter</fullName>
    </submittedName>
</protein>
<keyword evidence="4" id="KW-1185">Reference proteome</keyword>
<evidence type="ECO:0000259" key="2">
    <source>
        <dbReference type="Pfam" id="PF00892"/>
    </source>
</evidence>
<feature type="domain" description="EamA" evidence="2">
    <location>
        <begin position="7"/>
        <end position="137"/>
    </location>
</feature>
<accession>A0A6G7CF39</accession>
<feature type="transmembrane region" description="Helical" evidence="1">
    <location>
        <begin position="121"/>
        <end position="138"/>
    </location>
</feature>
<dbReference type="PANTHER" id="PTHR22911:SF103">
    <property type="entry name" value="BLR2811 PROTEIN"/>
    <property type="match status" value="1"/>
</dbReference>
<feature type="transmembrane region" description="Helical" evidence="1">
    <location>
        <begin position="75"/>
        <end position="92"/>
    </location>
</feature>
<feature type="domain" description="EamA" evidence="2">
    <location>
        <begin position="144"/>
        <end position="268"/>
    </location>
</feature>
<feature type="transmembrane region" description="Helical" evidence="1">
    <location>
        <begin position="35"/>
        <end position="54"/>
    </location>
</feature>
<feature type="transmembrane region" description="Helical" evidence="1">
    <location>
        <begin position="257"/>
        <end position="274"/>
    </location>
</feature>
<name>A0A6G7CF39_9VIBR</name>
<feature type="transmembrane region" description="Helical" evidence="1">
    <location>
        <begin position="175"/>
        <end position="193"/>
    </location>
</feature>
<evidence type="ECO:0000256" key="1">
    <source>
        <dbReference type="SAM" id="Phobius"/>
    </source>
</evidence>
<organism evidence="3 4">
    <name type="scientific">Vibrio ziniensis</name>
    <dbReference type="NCBI Taxonomy" id="2711221"/>
    <lineage>
        <taxon>Bacteria</taxon>
        <taxon>Pseudomonadati</taxon>
        <taxon>Pseudomonadota</taxon>
        <taxon>Gammaproteobacteria</taxon>
        <taxon>Vibrionales</taxon>
        <taxon>Vibrionaceae</taxon>
        <taxon>Vibrio</taxon>
    </lineage>
</organism>
<gene>
    <name evidence="3" type="ORF">G5S32_01500</name>
</gene>
<dbReference type="EMBL" id="CP049331">
    <property type="protein sequence ID" value="QIH40735.1"/>
    <property type="molecule type" value="Genomic_DNA"/>
</dbReference>
<feature type="transmembrane region" description="Helical" evidence="1">
    <location>
        <begin position="232"/>
        <end position="251"/>
    </location>
</feature>
<dbReference type="PANTHER" id="PTHR22911">
    <property type="entry name" value="ACYL-MALONYL CONDENSING ENZYME-RELATED"/>
    <property type="match status" value="1"/>
</dbReference>
<feature type="transmembrane region" description="Helical" evidence="1">
    <location>
        <begin position="98"/>
        <end position="114"/>
    </location>
</feature>
<dbReference type="Proteomes" id="UP000503003">
    <property type="component" value="Chromosome 1"/>
</dbReference>
<dbReference type="AlphaFoldDB" id="A0A6G7CF39"/>
<feature type="transmembrane region" description="Helical" evidence="1">
    <location>
        <begin position="144"/>
        <end position="163"/>
    </location>
</feature>
<dbReference type="InterPro" id="IPR000620">
    <property type="entry name" value="EamA_dom"/>
</dbReference>
<keyword evidence="1" id="KW-0472">Membrane</keyword>
<dbReference type="RefSeq" id="WP_165310155.1">
    <property type="nucleotide sequence ID" value="NZ_CP049331.1"/>
</dbReference>
<feature type="transmembrane region" description="Helical" evidence="1">
    <location>
        <begin position="199"/>
        <end position="220"/>
    </location>
</feature>
<dbReference type="KEGG" id="vzi:G5S32_01500"/>
<dbReference type="InterPro" id="IPR037185">
    <property type="entry name" value="EmrE-like"/>
</dbReference>
<dbReference type="SUPFAM" id="SSF103481">
    <property type="entry name" value="Multidrug resistance efflux transporter EmrE"/>
    <property type="match status" value="2"/>
</dbReference>
<sequence>MSPYSVALIGLIIGNLAASLSDVSVKMLAGEVSAFQYMFLRQLISLLIILPIWLRQPSEQRVLLNTSMTALRAHLVLIGSGCMLVAITYLPLATANAVFYAAPILMLPLSMWLLKEKPSSTKILATLFGFCGVLIVLRPQNFHWAAGFALVTAFTLALFNILAKRIPKEQTVITTLMWTSLFSLPIAAILASINWQPMTWVQLGWIAVSALLVLSYNGLAVMAYQRAAANQIALAEYSGLLFVVFFGVMWFDEIPDMLTWVGIGMIILPLLPKAHQLKKRNKKNLINASN</sequence>
<dbReference type="Pfam" id="PF00892">
    <property type="entry name" value="EamA"/>
    <property type="match status" value="2"/>
</dbReference>
<dbReference type="GO" id="GO:0016020">
    <property type="term" value="C:membrane"/>
    <property type="evidence" value="ECO:0007669"/>
    <property type="project" value="InterPro"/>
</dbReference>
<evidence type="ECO:0000313" key="3">
    <source>
        <dbReference type="EMBL" id="QIH40735.1"/>
    </source>
</evidence>
<keyword evidence="1" id="KW-1133">Transmembrane helix</keyword>